<evidence type="ECO:0000313" key="5">
    <source>
        <dbReference type="EMBL" id="QGZ55092.1"/>
    </source>
</evidence>
<dbReference type="Pfam" id="PF02195">
    <property type="entry name" value="ParB_N"/>
    <property type="match status" value="1"/>
</dbReference>
<sequence>MDKLAPKYGFESQPVVIQISALRSTRPLPHNALSTKKFLQILASVATVGLIEPVIVTRDAVDSSTYRILDGRLRVEALRRLSRTDATCLIATDDEAYTYNKHVNKLTPAQDARMIAKAIARGVESERIATALGIDVNTVRRRANLLEGICSEAATLLADKNCPATTFSTLKQMKPLRQMEAAELMCGQGNFTSAFATAILAATPHDQLASEAQAEKSQTELAMQLAKLERELATLQANVAETDEQYGIEHLHLAVSAAYVVTLLDNSSVAGYIESHYPEFARGLGEIIKDSVEFTTRPISNRRRDHGLAAGTKGGGPPIQT</sequence>
<organism evidence="5 6">
    <name type="scientific">Paraburkholderia acidiphila</name>
    <dbReference type="NCBI Taxonomy" id="2571747"/>
    <lineage>
        <taxon>Bacteria</taxon>
        <taxon>Pseudomonadati</taxon>
        <taxon>Pseudomonadota</taxon>
        <taxon>Betaproteobacteria</taxon>
        <taxon>Burkholderiales</taxon>
        <taxon>Burkholderiaceae</taxon>
        <taxon>Paraburkholderia</taxon>
    </lineage>
</organism>
<dbReference type="GO" id="GO:0005694">
    <property type="term" value="C:chromosome"/>
    <property type="evidence" value="ECO:0007669"/>
    <property type="project" value="TreeGrafter"/>
</dbReference>
<dbReference type="InterPro" id="IPR011111">
    <property type="entry name" value="Plasmid_RepB"/>
</dbReference>
<evidence type="ECO:0000313" key="6">
    <source>
        <dbReference type="Proteomes" id="UP000434209"/>
    </source>
</evidence>
<feature type="compositionally biased region" description="Gly residues" evidence="2">
    <location>
        <begin position="312"/>
        <end position="321"/>
    </location>
</feature>
<name>A0A7Z2G4I3_9BURK</name>
<dbReference type="InterPro" id="IPR050336">
    <property type="entry name" value="Chromosome_partition/occlusion"/>
</dbReference>
<proteinExistence type="predicted"/>
<dbReference type="PANTHER" id="PTHR33375">
    <property type="entry name" value="CHROMOSOME-PARTITIONING PROTEIN PARB-RELATED"/>
    <property type="match status" value="1"/>
</dbReference>
<dbReference type="AlphaFoldDB" id="A0A7Z2G4I3"/>
<dbReference type="InterPro" id="IPR036086">
    <property type="entry name" value="ParB/Sulfiredoxin_sf"/>
</dbReference>
<feature type="region of interest" description="Disordered" evidence="2">
    <location>
        <begin position="300"/>
        <end position="321"/>
    </location>
</feature>
<dbReference type="GO" id="GO:0007059">
    <property type="term" value="P:chromosome segregation"/>
    <property type="evidence" value="ECO:0007669"/>
    <property type="project" value="TreeGrafter"/>
</dbReference>
<dbReference type="InterPro" id="IPR003115">
    <property type="entry name" value="ParB_N"/>
</dbReference>
<keyword evidence="1" id="KW-0175">Coiled coil</keyword>
<dbReference type="Proteomes" id="UP000434209">
    <property type="component" value="Chromosome 1"/>
</dbReference>
<reference evidence="5 6" key="1">
    <citation type="submission" date="2019-12" db="EMBL/GenBank/DDBJ databases">
        <title>Paraburkholderia acidiphila 7Q-K02 sp. nov and Paraburkholderia acidisoli DHF22 sp. nov., two strains isolated from forest soil.</title>
        <authorList>
            <person name="Gao Z."/>
            <person name="Qiu L."/>
        </authorList>
    </citation>
    <scope>NUCLEOTIDE SEQUENCE [LARGE SCALE GENOMIC DNA]</scope>
    <source>
        <strain evidence="5 6">7Q-K02</strain>
    </source>
</reference>
<dbReference type="Pfam" id="PF07506">
    <property type="entry name" value="RepB"/>
    <property type="match status" value="1"/>
</dbReference>
<accession>A0A7Z2G4I3</accession>
<dbReference type="RefSeq" id="WP_158758180.1">
    <property type="nucleotide sequence ID" value="NZ_CP046909.1"/>
</dbReference>
<feature type="domain" description="RepB plasmid partition" evidence="4">
    <location>
        <begin position="103"/>
        <end position="280"/>
    </location>
</feature>
<evidence type="ECO:0000256" key="2">
    <source>
        <dbReference type="SAM" id="MobiDB-lite"/>
    </source>
</evidence>
<protein>
    <submittedName>
        <fullName evidence="5">RepB plasmid partition</fullName>
    </submittedName>
</protein>
<dbReference type="Gene3D" id="1.10.10.2830">
    <property type="match status" value="1"/>
</dbReference>
<dbReference type="OrthoDB" id="7632576at2"/>
<feature type="domain" description="ParB-like N-terminal" evidence="3">
    <location>
        <begin position="16"/>
        <end position="95"/>
    </location>
</feature>
<dbReference type="KEGG" id="pacp:FAZ97_09270"/>
<dbReference type="PANTHER" id="PTHR33375:SF1">
    <property type="entry name" value="CHROMOSOME-PARTITIONING PROTEIN PARB-RELATED"/>
    <property type="match status" value="1"/>
</dbReference>
<dbReference type="SUPFAM" id="SSF110849">
    <property type="entry name" value="ParB/Sulfiredoxin"/>
    <property type="match status" value="1"/>
</dbReference>
<dbReference type="Gene3D" id="3.90.1530.30">
    <property type="match status" value="1"/>
</dbReference>
<feature type="coiled-coil region" evidence="1">
    <location>
        <begin position="209"/>
        <end position="245"/>
    </location>
</feature>
<keyword evidence="6" id="KW-1185">Reference proteome</keyword>
<evidence type="ECO:0000259" key="3">
    <source>
        <dbReference type="Pfam" id="PF02195"/>
    </source>
</evidence>
<gene>
    <name evidence="5" type="ORF">FAZ97_09270</name>
</gene>
<dbReference type="SUPFAM" id="SSF109709">
    <property type="entry name" value="KorB DNA-binding domain-like"/>
    <property type="match status" value="1"/>
</dbReference>
<evidence type="ECO:0000259" key="4">
    <source>
        <dbReference type="Pfam" id="PF07506"/>
    </source>
</evidence>
<dbReference type="EMBL" id="CP046909">
    <property type="protein sequence ID" value="QGZ55092.1"/>
    <property type="molecule type" value="Genomic_DNA"/>
</dbReference>
<evidence type="ECO:0000256" key="1">
    <source>
        <dbReference type="SAM" id="Coils"/>
    </source>
</evidence>